<dbReference type="Pfam" id="PF06580">
    <property type="entry name" value="His_kinase"/>
    <property type="match status" value="1"/>
</dbReference>
<dbReference type="CDD" id="cd06225">
    <property type="entry name" value="HAMP"/>
    <property type="match status" value="1"/>
</dbReference>
<name>A0A161S479_9BACL</name>
<evidence type="ECO:0000256" key="3">
    <source>
        <dbReference type="ARBA" id="ARBA00022553"/>
    </source>
</evidence>
<keyword evidence="3" id="KW-0597">Phosphoprotein</keyword>
<dbReference type="Proteomes" id="UP000076563">
    <property type="component" value="Unassembled WGS sequence"/>
</dbReference>
<evidence type="ECO:0000256" key="1">
    <source>
        <dbReference type="ARBA" id="ARBA00004651"/>
    </source>
</evidence>
<dbReference type="InterPro" id="IPR050640">
    <property type="entry name" value="Bact_2-comp_sensor_kinase"/>
</dbReference>
<feature type="domain" description="HAMP" evidence="11">
    <location>
        <begin position="318"/>
        <end position="372"/>
    </location>
</feature>
<evidence type="ECO:0000256" key="5">
    <source>
        <dbReference type="ARBA" id="ARBA00022692"/>
    </source>
</evidence>
<gene>
    <name evidence="12" type="ORF">AV654_18155</name>
</gene>
<evidence type="ECO:0000256" key="4">
    <source>
        <dbReference type="ARBA" id="ARBA00022679"/>
    </source>
</evidence>
<dbReference type="GO" id="GO:0000155">
    <property type="term" value="F:phosphorelay sensor kinase activity"/>
    <property type="evidence" value="ECO:0007669"/>
    <property type="project" value="InterPro"/>
</dbReference>
<dbReference type="InterPro" id="IPR003660">
    <property type="entry name" value="HAMP_dom"/>
</dbReference>
<keyword evidence="2" id="KW-1003">Cell membrane</keyword>
<feature type="transmembrane region" description="Helical" evidence="10">
    <location>
        <begin position="296"/>
        <end position="316"/>
    </location>
</feature>
<evidence type="ECO:0000256" key="7">
    <source>
        <dbReference type="ARBA" id="ARBA00022989"/>
    </source>
</evidence>
<dbReference type="PANTHER" id="PTHR34220:SF7">
    <property type="entry name" value="SENSOR HISTIDINE KINASE YPDA"/>
    <property type="match status" value="1"/>
</dbReference>
<dbReference type="eggNOG" id="COG2972">
    <property type="taxonomic scope" value="Bacteria"/>
</dbReference>
<dbReference type="RefSeq" id="WP_063182152.1">
    <property type="nucleotide sequence ID" value="NZ_CP121215.1"/>
</dbReference>
<dbReference type="Pfam" id="PF02518">
    <property type="entry name" value="HATPase_c"/>
    <property type="match status" value="1"/>
</dbReference>
<evidence type="ECO:0000256" key="8">
    <source>
        <dbReference type="ARBA" id="ARBA00023136"/>
    </source>
</evidence>
<dbReference type="GO" id="GO:0005886">
    <property type="term" value="C:plasma membrane"/>
    <property type="evidence" value="ECO:0007669"/>
    <property type="project" value="UniProtKB-SubCell"/>
</dbReference>
<keyword evidence="8 10" id="KW-0472">Membrane</keyword>
<evidence type="ECO:0000313" key="12">
    <source>
        <dbReference type="EMBL" id="KZE79389.1"/>
    </source>
</evidence>
<dbReference type="InterPro" id="IPR003594">
    <property type="entry name" value="HATPase_dom"/>
</dbReference>
<sequence length="608" mass="69588">MKRASLYQKLFLYFLTVIIVSLTTVGIVTYYASSQELDRMVEGQLSQMVGNAAYHTDLYLKSYERSMVSLLTNKEVKRFIDLPAGLEGYEFYEIQKQIKEYVIDPIFIRNPEITAVYSISFNGNAVYYYNEVTGSSFTPEQIKEQLAFFKTNTSAYGSLSVLNRSIIESQNNRTITLVRQIRGLTSSEPQGILAIELRSAELSELWKGIELTSTGFFFIVDERGRIVYHPQRERIGETVQPELKRSIVESGLQSFVAEENGERRLYRSQKSAYSGWHLVVSMPMAELRKPVDTIRVTSIVVGLFTLVFALWLAFRFGKSITGPIRMLKEGMRETEKGNWATIPLPEQRQRDEIVELMIRYNLMVNRLSELVDKVYQAELKNHEIQMERQKAEFQSLQLQINPHFLYNTLETIVCYAFVEDSDEISEIVRALAYMLRYSVQTNLEEITVANELKHVLNFMIVLKHRVGREFEIDVAVKPELLLHKMVRLTLQPLVENVFQHAFEGGVEDYHCIRIDAGEGDGTFWVSVEDNGNGMPEDRLAEVREKLEANRLVDGGDDAPGKKGGIGIVNVHRRIQMVFGEQYGLHIESRLDEGTKVTMVMPSTGRSLG</sequence>
<dbReference type="EMBL" id="LQRA01000052">
    <property type="protein sequence ID" value="KZE79389.1"/>
    <property type="molecule type" value="Genomic_DNA"/>
</dbReference>
<feature type="transmembrane region" description="Helical" evidence="10">
    <location>
        <begin position="12"/>
        <end position="32"/>
    </location>
</feature>
<dbReference type="SMART" id="SM00304">
    <property type="entry name" value="HAMP"/>
    <property type="match status" value="1"/>
</dbReference>
<evidence type="ECO:0000256" key="6">
    <source>
        <dbReference type="ARBA" id="ARBA00022777"/>
    </source>
</evidence>
<dbReference type="STRING" id="1007103.GCA_000213315_04430"/>
<keyword evidence="13" id="KW-1185">Reference proteome</keyword>
<dbReference type="SUPFAM" id="SSF55874">
    <property type="entry name" value="ATPase domain of HSP90 chaperone/DNA topoisomerase II/histidine kinase"/>
    <property type="match status" value="1"/>
</dbReference>
<evidence type="ECO:0000256" key="9">
    <source>
        <dbReference type="SAM" id="Coils"/>
    </source>
</evidence>
<comment type="caution">
    <text evidence="12">The sequence shown here is derived from an EMBL/GenBank/DDBJ whole genome shotgun (WGS) entry which is preliminary data.</text>
</comment>
<proteinExistence type="predicted"/>
<dbReference type="InterPro" id="IPR036890">
    <property type="entry name" value="HATPase_C_sf"/>
</dbReference>
<keyword evidence="5 10" id="KW-0812">Transmembrane</keyword>
<organism evidence="12 13">
    <name type="scientific">Paenibacillus elgii</name>
    <dbReference type="NCBI Taxonomy" id="189691"/>
    <lineage>
        <taxon>Bacteria</taxon>
        <taxon>Bacillati</taxon>
        <taxon>Bacillota</taxon>
        <taxon>Bacilli</taxon>
        <taxon>Bacillales</taxon>
        <taxon>Paenibacillaceae</taxon>
        <taxon>Paenibacillus</taxon>
    </lineage>
</organism>
<dbReference type="InterPro" id="IPR010559">
    <property type="entry name" value="Sig_transdc_His_kin_internal"/>
</dbReference>
<dbReference type="Gene3D" id="3.30.565.10">
    <property type="entry name" value="Histidine kinase-like ATPase, C-terminal domain"/>
    <property type="match status" value="1"/>
</dbReference>
<dbReference type="Pfam" id="PF00672">
    <property type="entry name" value="HAMP"/>
    <property type="match status" value="1"/>
</dbReference>
<accession>A0A161S479</accession>
<evidence type="ECO:0000259" key="11">
    <source>
        <dbReference type="PROSITE" id="PS50885"/>
    </source>
</evidence>
<protein>
    <submittedName>
        <fullName evidence="12">Signal protein</fullName>
    </submittedName>
</protein>
<keyword evidence="9" id="KW-0175">Coiled coil</keyword>
<dbReference type="CDD" id="cd12912">
    <property type="entry name" value="PDC2_MCP_like"/>
    <property type="match status" value="1"/>
</dbReference>
<evidence type="ECO:0000256" key="2">
    <source>
        <dbReference type="ARBA" id="ARBA00022475"/>
    </source>
</evidence>
<reference evidence="13" key="1">
    <citation type="submission" date="2016-01" db="EMBL/GenBank/DDBJ databases">
        <title>Draft genome of Chromobacterium sp. F49.</title>
        <authorList>
            <person name="Hong K.W."/>
        </authorList>
    </citation>
    <scope>NUCLEOTIDE SEQUENCE [LARGE SCALE GENOMIC DNA]</scope>
    <source>
        <strain evidence="13">M63</strain>
    </source>
</reference>
<dbReference type="InterPro" id="IPR033479">
    <property type="entry name" value="dCache_1"/>
</dbReference>
<comment type="subcellular location">
    <subcellularLocation>
        <location evidence="1">Cell membrane</location>
        <topology evidence="1">Multi-pass membrane protein</topology>
    </subcellularLocation>
</comment>
<feature type="coiled-coil region" evidence="9">
    <location>
        <begin position="372"/>
        <end position="399"/>
    </location>
</feature>
<dbReference type="PROSITE" id="PS50885">
    <property type="entry name" value="HAMP"/>
    <property type="match status" value="1"/>
</dbReference>
<keyword evidence="7 10" id="KW-1133">Transmembrane helix</keyword>
<evidence type="ECO:0000256" key="10">
    <source>
        <dbReference type="SAM" id="Phobius"/>
    </source>
</evidence>
<dbReference type="PANTHER" id="PTHR34220">
    <property type="entry name" value="SENSOR HISTIDINE KINASE YPDA"/>
    <property type="match status" value="1"/>
</dbReference>
<dbReference type="Gene3D" id="6.10.340.10">
    <property type="match status" value="1"/>
</dbReference>
<dbReference type="Gene3D" id="3.30.450.20">
    <property type="entry name" value="PAS domain"/>
    <property type="match status" value="1"/>
</dbReference>
<keyword evidence="4" id="KW-0808">Transferase</keyword>
<keyword evidence="6" id="KW-0418">Kinase</keyword>
<evidence type="ECO:0000313" key="13">
    <source>
        <dbReference type="Proteomes" id="UP000076563"/>
    </source>
</evidence>
<dbReference type="AlphaFoldDB" id="A0A161S479"/>
<dbReference type="Pfam" id="PF02743">
    <property type="entry name" value="dCache_1"/>
    <property type="match status" value="1"/>
</dbReference>